<proteinExistence type="inferred from homology"/>
<feature type="binding site" evidence="25">
    <location>
        <position position="442"/>
    </location>
    <ligand>
        <name>Mn(2+)</name>
        <dbReference type="ChEBI" id="CHEBI:29035"/>
        <label>1</label>
    </ligand>
</feature>
<keyword evidence="10" id="KW-0482">Metalloprotease</keyword>
<comment type="similarity">
    <text evidence="2">Belongs to the peptidase M20A family.</text>
</comment>
<evidence type="ECO:0000256" key="4">
    <source>
        <dbReference type="ARBA" id="ARBA00022490"/>
    </source>
</evidence>
<evidence type="ECO:0000256" key="9">
    <source>
        <dbReference type="ARBA" id="ARBA00022801"/>
    </source>
</evidence>
<evidence type="ECO:0000313" key="29">
    <source>
        <dbReference type="Proteomes" id="UP000291000"/>
    </source>
</evidence>
<accession>A0A452DK05</accession>
<feature type="binding site" evidence="25">
    <location>
        <position position="99"/>
    </location>
    <ligand>
        <name>Mn(2+)</name>
        <dbReference type="ChEBI" id="CHEBI:29035"/>
        <label>2</label>
    </ligand>
</feature>
<comment type="function">
    <text evidence="17">Catalyzes the peptide bond hydrolysis in dipeptides, displaying a non-redundant activity toward threonyl dipeptides. Mediates threonyl dipeptide catabolism in a tissue-specific way. Has high dipeptidase activity toward cysteinylglycine, an intermediate metabolite in glutathione metabolism. Metabolizes N-lactoyl-amino acids, both through hydrolysis to form lactic acid and amino acids, as well as through their formation by reverse proteolysis. Plays a role in the regulation of cell cycle arrest and apoptosis.</text>
</comment>
<evidence type="ECO:0000256" key="23">
    <source>
        <dbReference type="PIRSR" id="PIRSR037242-1"/>
    </source>
</evidence>
<evidence type="ECO:0000256" key="1">
    <source>
        <dbReference type="ARBA" id="ARBA00004496"/>
    </source>
</evidence>
<comment type="subunit">
    <text evidence="3">Homodimer.</text>
</comment>
<dbReference type="FunFam" id="3.30.70.360:FF:000008">
    <property type="entry name" value="Cytosolic non-specific dipeptidase"/>
    <property type="match status" value="1"/>
</dbReference>
<evidence type="ECO:0000256" key="13">
    <source>
        <dbReference type="ARBA" id="ARBA00038976"/>
    </source>
</evidence>
<dbReference type="Ensembl" id="ENSCHIT00000000163.1">
    <property type="protein sequence ID" value="ENSCHIP00000000139.1"/>
    <property type="gene ID" value="ENSCHIG00000000112.1"/>
</dbReference>
<evidence type="ECO:0000256" key="22">
    <source>
        <dbReference type="ARBA" id="ARBA00049394"/>
    </source>
</evidence>
<feature type="binding site" description="in other chain" evidence="24">
    <location>
        <position position="442"/>
    </location>
    <ligand>
        <name>substrate</name>
        <note>ligand shared between homodimeric partners</note>
    </ligand>
</feature>
<evidence type="ECO:0000256" key="6">
    <source>
        <dbReference type="ARBA" id="ARBA00022645"/>
    </source>
</evidence>
<dbReference type="InterPro" id="IPR011650">
    <property type="entry name" value="Peptidase_M20_dimer"/>
</dbReference>
<dbReference type="GO" id="GO:0046872">
    <property type="term" value="F:metal ion binding"/>
    <property type="evidence" value="ECO:0007669"/>
    <property type="project" value="UniProtKB-KW"/>
</dbReference>
<evidence type="ECO:0000256" key="19">
    <source>
        <dbReference type="ARBA" id="ARBA00048777"/>
    </source>
</evidence>
<evidence type="ECO:0000256" key="18">
    <source>
        <dbReference type="ARBA" id="ARBA00048269"/>
    </source>
</evidence>
<dbReference type="GO" id="GO:0006508">
    <property type="term" value="P:proteolysis"/>
    <property type="evidence" value="ECO:0007669"/>
    <property type="project" value="UniProtKB-KW"/>
</dbReference>
<organism evidence="28 29">
    <name type="scientific">Capra hircus</name>
    <name type="common">Goat</name>
    <dbReference type="NCBI Taxonomy" id="9925"/>
    <lineage>
        <taxon>Eukaryota</taxon>
        <taxon>Metazoa</taxon>
        <taxon>Chordata</taxon>
        <taxon>Craniata</taxon>
        <taxon>Vertebrata</taxon>
        <taxon>Euteleostomi</taxon>
        <taxon>Mammalia</taxon>
        <taxon>Eutheria</taxon>
        <taxon>Laurasiatheria</taxon>
        <taxon>Artiodactyla</taxon>
        <taxon>Ruminantia</taxon>
        <taxon>Pecora</taxon>
        <taxon>Bovidae</taxon>
        <taxon>Caprinae</taxon>
        <taxon>Capra</taxon>
    </lineage>
</organism>
<dbReference type="Pfam" id="PF01546">
    <property type="entry name" value="Peptidase_M20"/>
    <property type="match status" value="1"/>
</dbReference>
<dbReference type="GO" id="GO:0004180">
    <property type="term" value="F:carboxypeptidase activity"/>
    <property type="evidence" value="ECO:0007669"/>
    <property type="project" value="UniProtKB-KW"/>
</dbReference>
<feature type="binding site" description="in other chain" evidence="24">
    <location>
        <position position="414"/>
    </location>
    <ligand>
        <name>substrate</name>
        <note>ligand shared between homodimeric partners</note>
    </ligand>
</feature>
<comment type="cofactor">
    <cofactor evidence="25">
        <name>Mn(2+)</name>
        <dbReference type="ChEBI" id="CHEBI:29035"/>
    </cofactor>
    <text evidence="25">Binds 2 manganese ions per subunit.</text>
</comment>
<dbReference type="Bgee" id="ENSCHIG00000000112">
    <property type="expression patterns" value="Expressed in adult mammalian kidney and 18 other cell types or tissues"/>
</dbReference>
<evidence type="ECO:0000256" key="2">
    <source>
        <dbReference type="ARBA" id="ARBA00006247"/>
    </source>
</evidence>
<dbReference type="Gene3D" id="3.30.70.360">
    <property type="match status" value="1"/>
</dbReference>
<evidence type="ECO:0000256" key="10">
    <source>
        <dbReference type="ARBA" id="ARBA00023049"/>
    </source>
</evidence>
<dbReference type="GO" id="GO:0005829">
    <property type="term" value="C:cytosol"/>
    <property type="evidence" value="ECO:0007669"/>
    <property type="project" value="TreeGrafter"/>
</dbReference>
<dbReference type="CDD" id="cd05676">
    <property type="entry name" value="M20_dipept_like_CNDP"/>
    <property type="match status" value="1"/>
</dbReference>
<reference evidence="28 29" key="1">
    <citation type="submission" date="2016-04" db="EMBL/GenBank/DDBJ databases">
        <title>Polished mammalian reference genomes with single-molecule sequencing and chromosome conformation capture applied to the Capra hircus genome.</title>
        <authorList>
            <person name="Bickhart D.M."/>
            <person name="Koren S."/>
            <person name="Rosen B."/>
            <person name="Hastie A."/>
            <person name="Liachko I."/>
            <person name="Sullivan S.T."/>
            <person name="Burton J."/>
            <person name="Sayre B.L."/>
            <person name="Huson H.J."/>
            <person name="Lee J."/>
            <person name="Lam E."/>
            <person name="Kelley C.M."/>
            <person name="Hutchison J.L."/>
            <person name="Zhou Y."/>
            <person name="Sun J."/>
            <person name="Crisa A."/>
            <person name="Schwartz J.C."/>
            <person name="Hammond J.A."/>
            <person name="Schroeder S.G."/>
            <person name="Liu G.E."/>
            <person name="Dunham M."/>
            <person name="Shendure J."/>
            <person name="Sonstegard T.S."/>
            <person name="Phillippy A.M."/>
            <person name="Van Tassell C.P."/>
            <person name="Smith T.P."/>
        </authorList>
    </citation>
    <scope>NUCLEOTIDE SEQUENCE [LARGE SCALE GENOMIC DNA]</scope>
</reference>
<keyword evidence="8 25" id="KW-0479">Metal-binding</keyword>
<dbReference type="InterPro" id="IPR002933">
    <property type="entry name" value="Peptidase_M20"/>
</dbReference>
<keyword evidence="11 25" id="KW-0464">Manganese</keyword>
<comment type="catalytic activity">
    <reaction evidence="12">
        <text>Hydrolysis of dipeptides, preferentially hydrophobic dipeptides including prolyl amino acids.</text>
        <dbReference type="EC" id="3.4.13.18"/>
    </reaction>
</comment>
<comment type="catalytic activity">
    <reaction evidence="21">
        <text>L-cysteinylglycine + H2O = L-cysteine + glycine</text>
        <dbReference type="Rhea" id="RHEA:28783"/>
        <dbReference type="ChEBI" id="CHEBI:15377"/>
        <dbReference type="ChEBI" id="CHEBI:35235"/>
        <dbReference type="ChEBI" id="CHEBI:57305"/>
        <dbReference type="ChEBI" id="CHEBI:61694"/>
    </reaction>
    <physiologicalReaction direction="left-to-right" evidence="21">
        <dbReference type="Rhea" id="RHEA:28784"/>
    </physiologicalReaction>
</comment>
<evidence type="ECO:0000256" key="12">
    <source>
        <dbReference type="ARBA" id="ARBA00036421"/>
    </source>
</evidence>
<evidence type="ECO:0000256" key="25">
    <source>
        <dbReference type="PIRSR" id="PIRSR037242-3"/>
    </source>
</evidence>
<evidence type="ECO:0000256" key="21">
    <source>
        <dbReference type="ARBA" id="ARBA00049107"/>
    </source>
</evidence>
<keyword evidence="29" id="KW-1185">Reference proteome</keyword>
<comment type="catalytic activity">
    <reaction evidence="19">
        <text>(S)-lactate + L-phenylalanine = N-[(S)-lactoyl]-L-phenylalanine + H2O</text>
        <dbReference type="Rhea" id="RHEA:66724"/>
        <dbReference type="ChEBI" id="CHEBI:15377"/>
        <dbReference type="ChEBI" id="CHEBI:16651"/>
        <dbReference type="ChEBI" id="CHEBI:58095"/>
        <dbReference type="ChEBI" id="CHEBI:167456"/>
    </reaction>
    <physiologicalReaction direction="left-to-right" evidence="19">
        <dbReference type="Rhea" id="RHEA:66725"/>
    </physiologicalReaction>
    <physiologicalReaction direction="right-to-left" evidence="19">
        <dbReference type="Rhea" id="RHEA:66726"/>
    </physiologicalReaction>
</comment>
<protein>
    <recommendedName>
        <fullName evidence="14">Cytosolic non-specific dipeptidase</fullName>
        <ecNumber evidence="13">3.4.13.18</ecNumber>
    </recommendedName>
    <alternativeName>
        <fullName evidence="16">CNDP dipeptidase 2</fullName>
    </alternativeName>
    <alternativeName>
        <fullName evidence="15">Threonyl dipeptidase</fullName>
    </alternativeName>
</protein>
<evidence type="ECO:0000256" key="17">
    <source>
        <dbReference type="ARBA" id="ARBA00046206"/>
    </source>
</evidence>
<feature type="site" description="Important for catalytic activity" evidence="26">
    <location>
        <position position="228"/>
    </location>
</feature>
<dbReference type="PANTHER" id="PTHR43270">
    <property type="entry name" value="BETA-ALA-HIS DIPEPTIDASE"/>
    <property type="match status" value="1"/>
</dbReference>
<feature type="domain" description="Peptidase M20 dimerisation" evidence="27">
    <location>
        <begin position="208"/>
        <end position="369"/>
    </location>
</feature>
<evidence type="ECO:0000256" key="8">
    <source>
        <dbReference type="ARBA" id="ARBA00022723"/>
    </source>
</evidence>
<comment type="catalytic activity">
    <reaction evidence="22">
        <text>L-threonyl-L-threonine + H2O = 2 L-threonine</text>
        <dbReference type="Rhea" id="RHEA:67360"/>
        <dbReference type="ChEBI" id="CHEBI:15377"/>
        <dbReference type="ChEBI" id="CHEBI:57926"/>
        <dbReference type="ChEBI" id="CHEBI:169953"/>
    </reaction>
    <physiologicalReaction direction="left-to-right" evidence="22">
        <dbReference type="Rhea" id="RHEA:67361"/>
    </physiologicalReaction>
</comment>
<evidence type="ECO:0000256" key="26">
    <source>
        <dbReference type="PIRSR" id="PIRSR037242-4"/>
    </source>
</evidence>
<keyword evidence="5" id="KW-0597">Phosphoprotein</keyword>
<dbReference type="InterPro" id="IPR051458">
    <property type="entry name" value="Cyt/Met_Dipeptidase"/>
</dbReference>
<comment type="catalytic activity">
    <reaction evidence="20">
        <text>L-threonyl-L-serine + H2O = L-threonine + L-serine</text>
        <dbReference type="Rhea" id="RHEA:67364"/>
        <dbReference type="ChEBI" id="CHEBI:15377"/>
        <dbReference type="ChEBI" id="CHEBI:33384"/>
        <dbReference type="ChEBI" id="CHEBI:57926"/>
        <dbReference type="ChEBI" id="CHEBI:169954"/>
    </reaction>
    <physiologicalReaction direction="left-to-right" evidence="20">
        <dbReference type="Rhea" id="RHEA:67365"/>
    </physiologicalReaction>
</comment>
<evidence type="ECO:0000259" key="27">
    <source>
        <dbReference type="Pfam" id="PF07687"/>
    </source>
</evidence>
<feature type="binding site" description="in other chain" evidence="24">
    <location>
        <position position="195"/>
    </location>
    <ligand>
        <name>substrate</name>
        <note>ligand shared between homodimeric partners</note>
    </ligand>
</feature>
<dbReference type="GeneTree" id="ENSGT00940000156500"/>
<keyword evidence="9" id="KW-0378">Hydrolase</keyword>
<keyword evidence="6" id="KW-0121">Carboxypeptidase</keyword>
<dbReference type="PIRSF" id="PIRSF037242">
    <property type="entry name" value="CNDP_dipeptidase"/>
    <property type="match status" value="1"/>
</dbReference>
<sequence>MSALTALFKYVDENQDRYVKKLAEWVAIQSVSAWPEKRDEIRRMMEVAAADIKQLGGSVELVDIGTQKLPDGSEIPLPPILLGKLGSDPQKKTVCIYGHLDVQPAALEDGWDSEPFTLVERDGKLYGRGATDDKGPVAGWINALEAFQKTKQEVPVNVRFCLEGMEESGSEGLDALIFAQKDAFFKDVDYVCISDNYWLGKNKPCITYGLRGICYFFIEVECSDKDLHSGVYGGSVHEAMTDLIMLMATRGSSLPPSLILIPGISEAVAPVTEEELELYDKIDFDLEEYARDVGAGTLLHGCKKDILMHRWRYPSLSLHGIEGAFSGSGAKTVIPRKVVGKFSIRLVPNMTPEVVSEQVTSYLTKKFAELHSPNKFKVYMGHGGTRPWGRAGLLGSGYVVVFGVEPDLTREGGSIPVTLTFQEATGKNVMLLPVGSADDGAHSQNEKLNRRNYIEGTKMLAAYLYEVSQLKD</sequence>
<name>A0A452DK05_CAPHI</name>
<feature type="binding site" evidence="24">
    <location>
        <position position="332"/>
    </location>
    <ligand>
        <name>substrate</name>
        <note>ligand shared between homodimeric partners</note>
    </ligand>
</feature>
<dbReference type="EC" id="3.4.13.18" evidence="13"/>
<feature type="binding site" evidence="24">
    <location>
        <position position="228"/>
    </location>
    <ligand>
        <name>substrate</name>
        <note>ligand shared between homodimeric partners</note>
    </ligand>
</feature>
<evidence type="ECO:0000256" key="24">
    <source>
        <dbReference type="PIRSR" id="PIRSR037242-2"/>
    </source>
</evidence>
<dbReference type="Pfam" id="PF07687">
    <property type="entry name" value="M20_dimer"/>
    <property type="match status" value="1"/>
</dbReference>
<reference evidence="28" key="3">
    <citation type="submission" date="2025-09" db="UniProtKB">
        <authorList>
            <consortium name="Ensembl"/>
        </authorList>
    </citation>
    <scope>IDENTIFICATION</scope>
</reference>
<dbReference type="PROSITE" id="PS00759">
    <property type="entry name" value="ARGE_DAPE_CPG2_2"/>
    <property type="match status" value="1"/>
</dbReference>
<dbReference type="InterPro" id="IPR001261">
    <property type="entry name" value="ArgE/DapE_CS"/>
</dbReference>
<feature type="active site" evidence="23">
    <location>
        <position position="101"/>
    </location>
</feature>
<feature type="binding site" evidence="25">
    <location>
        <position position="195"/>
    </location>
    <ligand>
        <name>Mn(2+)</name>
        <dbReference type="ChEBI" id="CHEBI:29035"/>
        <label>2</label>
    </ligand>
</feature>
<dbReference type="GO" id="GO:0070573">
    <property type="term" value="F:metallodipeptidase activity"/>
    <property type="evidence" value="ECO:0007669"/>
    <property type="project" value="InterPro"/>
</dbReference>
<evidence type="ECO:0000256" key="14">
    <source>
        <dbReference type="ARBA" id="ARBA00041164"/>
    </source>
</evidence>
<feature type="binding site" evidence="25">
    <location>
        <position position="167"/>
    </location>
    <ligand>
        <name>Mn(2+)</name>
        <dbReference type="ChEBI" id="CHEBI:29035"/>
        <label>1</label>
    </ligand>
</feature>
<gene>
    <name evidence="28" type="primary">CNDP2</name>
</gene>
<evidence type="ECO:0000256" key="11">
    <source>
        <dbReference type="ARBA" id="ARBA00023211"/>
    </source>
</evidence>
<dbReference type="AlphaFoldDB" id="A0A452DK05"/>
<evidence type="ECO:0000256" key="7">
    <source>
        <dbReference type="ARBA" id="ARBA00022670"/>
    </source>
</evidence>
<evidence type="ECO:0000256" key="5">
    <source>
        <dbReference type="ARBA" id="ARBA00022553"/>
    </source>
</evidence>
<evidence type="ECO:0000313" key="28">
    <source>
        <dbReference type="Ensembl" id="ENSCHIP00000000139.1"/>
    </source>
</evidence>
<evidence type="ECO:0000256" key="16">
    <source>
        <dbReference type="ARBA" id="ARBA00042010"/>
    </source>
</evidence>
<keyword evidence="4" id="KW-0963">Cytoplasm</keyword>
<dbReference type="Proteomes" id="UP000291000">
    <property type="component" value="Chromosome 24"/>
</dbReference>
<evidence type="ECO:0000256" key="3">
    <source>
        <dbReference type="ARBA" id="ARBA00011738"/>
    </source>
</evidence>
<dbReference type="SUPFAM" id="SSF53187">
    <property type="entry name" value="Zn-dependent exopeptidases"/>
    <property type="match status" value="1"/>
</dbReference>
<evidence type="ECO:0000256" key="20">
    <source>
        <dbReference type="ARBA" id="ARBA00048962"/>
    </source>
</evidence>
<feature type="active site" description="Proton acceptor" evidence="23">
    <location>
        <position position="166"/>
    </location>
</feature>
<dbReference type="PANTHER" id="PTHR43270:SF11">
    <property type="entry name" value="CYTOSOLIC NON-SPECIFIC DIPEPTIDASE"/>
    <property type="match status" value="1"/>
</dbReference>
<comment type="catalytic activity">
    <reaction evidence="18">
        <text>L-seryl-L-threonine + H2O = L-threonine + L-serine</text>
        <dbReference type="Rhea" id="RHEA:67372"/>
        <dbReference type="ChEBI" id="CHEBI:15377"/>
        <dbReference type="ChEBI" id="CHEBI:33384"/>
        <dbReference type="ChEBI" id="CHEBI:57926"/>
        <dbReference type="ChEBI" id="CHEBI:169955"/>
    </reaction>
    <physiologicalReaction direction="left-to-right" evidence="18">
        <dbReference type="Rhea" id="RHEA:67373"/>
    </physiologicalReaction>
</comment>
<keyword evidence="7" id="KW-0645">Protease</keyword>
<dbReference type="FunFam" id="3.40.630.10:FF:000014">
    <property type="entry name" value="Cytosolic non-specific dipeptidase"/>
    <property type="match status" value="1"/>
</dbReference>
<reference evidence="28" key="2">
    <citation type="submission" date="2025-08" db="UniProtKB">
        <authorList>
            <consortium name="Ensembl"/>
        </authorList>
    </citation>
    <scope>IDENTIFICATION</scope>
</reference>
<dbReference type="EMBL" id="LWLT01000023">
    <property type="status" value="NOT_ANNOTATED_CDS"/>
    <property type="molecule type" value="Genomic_DNA"/>
</dbReference>
<dbReference type="Gene3D" id="3.40.630.10">
    <property type="entry name" value="Zn peptidases"/>
    <property type="match status" value="1"/>
</dbReference>
<feature type="binding site" evidence="25">
    <location>
        <position position="132"/>
    </location>
    <ligand>
        <name>Mn(2+)</name>
        <dbReference type="ChEBI" id="CHEBI:29035"/>
        <label>1</label>
    </ligand>
</feature>
<feature type="binding site" description="in other chain" evidence="24">
    <location>
        <position position="345"/>
    </location>
    <ligand>
        <name>substrate</name>
        <note>ligand shared between homodimeric partners</note>
    </ligand>
</feature>
<evidence type="ECO:0000256" key="15">
    <source>
        <dbReference type="ARBA" id="ARBA00041744"/>
    </source>
</evidence>
<dbReference type="InterPro" id="IPR017153">
    <property type="entry name" value="CNDP/DUG1"/>
</dbReference>
<comment type="subcellular location">
    <subcellularLocation>
        <location evidence="1">Cytoplasm</location>
    </subcellularLocation>
</comment>
<feature type="binding site" evidence="25">
    <location>
        <position position="132"/>
    </location>
    <ligand>
        <name>Mn(2+)</name>
        <dbReference type="ChEBI" id="CHEBI:29035"/>
        <label>2</label>
    </ligand>
</feature>